<evidence type="ECO:0000313" key="2">
    <source>
        <dbReference type="EMBL" id="KAK1737594.1"/>
    </source>
</evidence>
<organism evidence="2 3">
    <name type="scientific">Skeletonema marinoi</name>
    <dbReference type="NCBI Taxonomy" id="267567"/>
    <lineage>
        <taxon>Eukaryota</taxon>
        <taxon>Sar</taxon>
        <taxon>Stramenopiles</taxon>
        <taxon>Ochrophyta</taxon>
        <taxon>Bacillariophyta</taxon>
        <taxon>Coscinodiscophyceae</taxon>
        <taxon>Thalassiosirophycidae</taxon>
        <taxon>Thalassiosirales</taxon>
        <taxon>Skeletonemataceae</taxon>
        <taxon>Skeletonema</taxon>
        <taxon>Skeletonema marinoi-dohrnii complex</taxon>
    </lineage>
</organism>
<protein>
    <submittedName>
        <fullName evidence="2">Uncharacterized protein</fullName>
    </submittedName>
</protein>
<feature type="region of interest" description="Disordered" evidence="1">
    <location>
        <begin position="203"/>
        <end position="225"/>
    </location>
</feature>
<reference evidence="2" key="1">
    <citation type="submission" date="2023-06" db="EMBL/GenBank/DDBJ databases">
        <title>Survivors Of The Sea: Transcriptome response of Skeletonema marinoi to long-term dormancy.</title>
        <authorList>
            <person name="Pinder M.I.M."/>
            <person name="Kourtchenko O."/>
            <person name="Robertson E.K."/>
            <person name="Larsson T."/>
            <person name="Maumus F."/>
            <person name="Osuna-Cruz C.M."/>
            <person name="Vancaester E."/>
            <person name="Stenow R."/>
            <person name="Vandepoele K."/>
            <person name="Ploug H."/>
            <person name="Bruchert V."/>
            <person name="Godhe A."/>
            <person name="Topel M."/>
        </authorList>
    </citation>
    <scope>NUCLEOTIDE SEQUENCE</scope>
    <source>
        <strain evidence="2">R05AC</strain>
    </source>
</reference>
<sequence>MQRSRLILQNAASKAAAAKAAGESAAAVNHLLGFHNKLSFDEKTAAQILSSRNSPPLYKPLYHHLDPMLLKPREPGSFSYLLHHLQSSLSGFYSICTSQQSRDEFLHLTARNDDDRNDNHGDGEDNTGIINTFVLNQSDMGFMKVMTLYQDLSSPLLEETNFDTETEVRQFLTGCSFALEQFHTIQADYLKNLEAALDTLDTLDNSENEAEDEPNTEEDTEEEKEKQFQYKFFDIAESDPESTESALTSMLSPEGLDRIFFDSAMYSFVKNMSGQMVEGADSTTENHTSLAELPSDPKVMHACLLSARVEEIEASEKNDDRHNAEDKDPDAPLEDESLQPFADRKAQTVLQLEVLYDLEFLTNTDDSKNNNNKSFKSVNVAKFETCINNNPNGDELQWRLCSWRPAKEFGHL</sequence>
<feature type="compositionally biased region" description="Basic and acidic residues" evidence="1">
    <location>
        <begin position="313"/>
        <end position="330"/>
    </location>
</feature>
<accession>A0AAD9D9C2</accession>
<name>A0AAD9D9C2_9STRA</name>
<dbReference type="AlphaFoldDB" id="A0AAD9D9C2"/>
<proteinExistence type="predicted"/>
<feature type="compositionally biased region" description="Acidic residues" evidence="1">
    <location>
        <begin position="204"/>
        <end position="222"/>
    </location>
</feature>
<feature type="region of interest" description="Disordered" evidence="1">
    <location>
        <begin position="313"/>
        <end position="339"/>
    </location>
</feature>
<dbReference type="EMBL" id="JATAAI010000025">
    <property type="protein sequence ID" value="KAK1737594.1"/>
    <property type="molecule type" value="Genomic_DNA"/>
</dbReference>
<evidence type="ECO:0000313" key="3">
    <source>
        <dbReference type="Proteomes" id="UP001224775"/>
    </source>
</evidence>
<keyword evidence="3" id="KW-1185">Reference proteome</keyword>
<evidence type="ECO:0000256" key="1">
    <source>
        <dbReference type="SAM" id="MobiDB-lite"/>
    </source>
</evidence>
<comment type="caution">
    <text evidence="2">The sequence shown here is derived from an EMBL/GenBank/DDBJ whole genome shotgun (WGS) entry which is preliminary data.</text>
</comment>
<dbReference type="Proteomes" id="UP001224775">
    <property type="component" value="Unassembled WGS sequence"/>
</dbReference>
<gene>
    <name evidence="2" type="ORF">QTG54_011880</name>
</gene>